<protein>
    <submittedName>
        <fullName evidence="1">Uncharacterized protein</fullName>
    </submittedName>
</protein>
<name>A0AAP7BWL5_CLOPF</name>
<dbReference type="RefSeq" id="WP_164801061.1">
    <property type="nucleotide sequence ID" value="NZ_JAALLZ010000006.1"/>
</dbReference>
<gene>
    <name evidence="1" type="ORF">G6Z34_13650</name>
</gene>
<proteinExistence type="predicted"/>
<organism evidence="1 2">
    <name type="scientific">Clostridium perfringens</name>
    <dbReference type="NCBI Taxonomy" id="1502"/>
    <lineage>
        <taxon>Bacteria</taxon>
        <taxon>Bacillati</taxon>
        <taxon>Bacillota</taxon>
        <taxon>Clostridia</taxon>
        <taxon>Eubacteriales</taxon>
        <taxon>Clostridiaceae</taxon>
        <taxon>Clostridium</taxon>
    </lineage>
</organism>
<evidence type="ECO:0000313" key="1">
    <source>
        <dbReference type="EMBL" id="NGU31131.1"/>
    </source>
</evidence>
<dbReference type="Proteomes" id="UP000481454">
    <property type="component" value="Unassembled WGS sequence"/>
</dbReference>
<evidence type="ECO:0000313" key="2">
    <source>
        <dbReference type="Proteomes" id="UP000481454"/>
    </source>
</evidence>
<sequence length="128" mass="15340">MREHEINPKNCLVGCGDISINQINQRIDFKGVEKVFVNKYTRNYFTYNDLRYRDDLKRDLITNIILNNNDLNEKENIYKLHNGGIDKNYYYTRNNKFKIFTYEEVKDGYILFANKNSEIIAYAKIDFS</sequence>
<comment type="caution">
    <text evidence="1">The sequence shown here is derived from an EMBL/GenBank/DDBJ whole genome shotgun (WGS) entry which is preliminary data.</text>
</comment>
<dbReference type="AlphaFoldDB" id="A0AAP7BWL5"/>
<reference evidence="1 2" key="1">
    <citation type="submission" date="2020-02" db="EMBL/GenBank/DDBJ databases">
        <title>Genomic Insights into the Phylogeny and Genetic Plasticity of the Human and Animal Enteric Pathogen Clostridium perfringens.</title>
        <authorList>
            <person name="Feng Y."/>
            <person name="Hu Y."/>
        </authorList>
    </citation>
    <scope>NUCLEOTIDE SEQUENCE [LARGE SCALE GENOMIC DNA]</scope>
    <source>
        <strain evidence="1 2">CP-40</strain>
    </source>
</reference>
<dbReference type="EMBL" id="JAALLZ010000006">
    <property type="protein sequence ID" value="NGU31131.1"/>
    <property type="molecule type" value="Genomic_DNA"/>
</dbReference>
<accession>A0AAP7BWL5</accession>